<comment type="caution">
    <text evidence="3">The sequence shown here is derived from an EMBL/GenBank/DDBJ whole genome shotgun (WGS) entry which is preliminary data.</text>
</comment>
<evidence type="ECO:0000259" key="2">
    <source>
        <dbReference type="SMART" id="SM00829"/>
    </source>
</evidence>
<dbReference type="PANTHER" id="PTHR44154">
    <property type="entry name" value="QUINONE OXIDOREDUCTASE"/>
    <property type="match status" value="1"/>
</dbReference>
<dbReference type="InterPro" id="IPR013149">
    <property type="entry name" value="ADH-like_C"/>
</dbReference>
<proteinExistence type="predicted"/>
<organism evidence="3 4">
    <name type="scientific">Sulfitobacter aestuarii</name>
    <dbReference type="NCBI Taxonomy" id="2161676"/>
    <lineage>
        <taxon>Bacteria</taxon>
        <taxon>Pseudomonadati</taxon>
        <taxon>Pseudomonadota</taxon>
        <taxon>Alphaproteobacteria</taxon>
        <taxon>Rhodobacterales</taxon>
        <taxon>Roseobacteraceae</taxon>
        <taxon>Sulfitobacter</taxon>
    </lineage>
</organism>
<evidence type="ECO:0000313" key="3">
    <source>
        <dbReference type="EMBL" id="MFD2739769.1"/>
    </source>
</evidence>
<dbReference type="InterPro" id="IPR036291">
    <property type="entry name" value="NAD(P)-bd_dom_sf"/>
</dbReference>
<protein>
    <submittedName>
        <fullName evidence="3">NADPH:quinone reductase</fullName>
    </submittedName>
</protein>
<evidence type="ECO:0000256" key="1">
    <source>
        <dbReference type="ARBA" id="ARBA00022857"/>
    </source>
</evidence>
<reference evidence="4" key="1">
    <citation type="journal article" date="2019" name="Int. J. Syst. Evol. Microbiol.">
        <title>The Global Catalogue of Microorganisms (GCM) 10K type strain sequencing project: providing services to taxonomists for standard genome sequencing and annotation.</title>
        <authorList>
            <consortium name="The Broad Institute Genomics Platform"/>
            <consortium name="The Broad Institute Genome Sequencing Center for Infectious Disease"/>
            <person name="Wu L."/>
            <person name="Ma J."/>
        </authorList>
    </citation>
    <scope>NUCLEOTIDE SEQUENCE [LARGE SCALE GENOMIC DNA]</scope>
    <source>
        <strain evidence="4">TISTR 2562</strain>
    </source>
</reference>
<dbReference type="CDD" id="cd08253">
    <property type="entry name" value="zeta_crystallin"/>
    <property type="match status" value="1"/>
</dbReference>
<dbReference type="SUPFAM" id="SSF50129">
    <property type="entry name" value="GroES-like"/>
    <property type="match status" value="1"/>
</dbReference>
<name>A0ABW5U292_9RHOB</name>
<dbReference type="InterPro" id="IPR013154">
    <property type="entry name" value="ADH-like_N"/>
</dbReference>
<keyword evidence="4" id="KW-1185">Reference proteome</keyword>
<keyword evidence="1" id="KW-0521">NADP</keyword>
<dbReference type="Gene3D" id="3.90.180.10">
    <property type="entry name" value="Medium-chain alcohol dehydrogenases, catalytic domain"/>
    <property type="match status" value="1"/>
</dbReference>
<dbReference type="PANTHER" id="PTHR44154:SF1">
    <property type="entry name" value="QUINONE OXIDOREDUCTASE"/>
    <property type="match status" value="1"/>
</dbReference>
<dbReference type="InterPro" id="IPR011032">
    <property type="entry name" value="GroES-like_sf"/>
</dbReference>
<feature type="domain" description="Enoyl reductase (ER)" evidence="2">
    <location>
        <begin position="11"/>
        <end position="326"/>
    </location>
</feature>
<dbReference type="Gene3D" id="3.40.50.720">
    <property type="entry name" value="NAD(P)-binding Rossmann-like Domain"/>
    <property type="match status" value="1"/>
</dbReference>
<dbReference type="RefSeq" id="WP_386373680.1">
    <property type="nucleotide sequence ID" value="NZ_JBHUMP010000006.1"/>
</dbReference>
<dbReference type="InterPro" id="IPR051603">
    <property type="entry name" value="Zinc-ADH_QOR/CCCR"/>
</dbReference>
<dbReference type="SUPFAM" id="SSF51735">
    <property type="entry name" value="NAD(P)-binding Rossmann-fold domains"/>
    <property type="match status" value="1"/>
</dbReference>
<dbReference type="InterPro" id="IPR020843">
    <property type="entry name" value="ER"/>
</dbReference>
<sequence>MQAISYQDFGAARDVLTLGEIETPEPQAGEVRVRLVYSGVNPSDVKARAGGRPGVSKPPYPRIVPHSDGAGEIDAVGAGVDPARIGQRVWIWNGQWQRAFGSAAQYITLPAVQAVRLPDQVGFETGASLGIPGLTACHAVFGGGDVGGQTVLVQGGGGTVGYLAVQLAKWGGARVIASCSPRDHERVLSAGADAVCDHGAPDLVDRVLAASGGRPVDQIVEVEFGRNVESDTALIAPNGRIAAYGSAREMQPVLPFYPLMFKAVTLDLLLIYLLAEAPRNAAIDRLHDALSAGALTCPVQARYALADTAMAHEAVEAGSRSGAILVACQD</sequence>
<evidence type="ECO:0000313" key="4">
    <source>
        <dbReference type="Proteomes" id="UP001597474"/>
    </source>
</evidence>
<dbReference type="EMBL" id="JBHUMP010000006">
    <property type="protein sequence ID" value="MFD2739769.1"/>
    <property type="molecule type" value="Genomic_DNA"/>
</dbReference>
<dbReference type="Proteomes" id="UP001597474">
    <property type="component" value="Unassembled WGS sequence"/>
</dbReference>
<dbReference type="SMART" id="SM00829">
    <property type="entry name" value="PKS_ER"/>
    <property type="match status" value="1"/>
</dbReference>
<dbReference type="Pfam" id="PF00107">
    <property type="entry name" value="ADH_zinc_N"/>
    <property type="match status" value="1"/>
</dbReference>
<gene>
    <name evidence="3" type="ORF">ACFSUD_09335</name>
</gene>
<dbReference type="Pfam" id="PF08240">
    <property type="entry name" value="ADH_N"/>
    <property type="match status" value="1"/>
</dbReference>
<accession>A0ABW5U292</accession>